<protein>
    <recommendedName>
        <fullName evidence="3">DUF1127 domain-containing protein</fullName>
    </recommendedName>
</protein>
<evidence type="ECO:0000313" key="1">
    <source>
        <dbReference type="EMBL" id="OJI95635.1"/>
    </source>
</evidence>
<comment type="caution">
    <text evidence="1">The sequence shown here is derived from an EMBL/GenBank/DDBJ whole genome shotgun (WGS) entry which is preliminary data.</text>
</comment>
<organism evidence="1 2">
    <name type="scientific">Planktotalea frisia</name>
    <dbReference type="NCBI Taxonomy" id="696762"/>
    <lineage>
        <taxon>Bacteria</taxon>
        <taxon>Pseudomonadati</taxon>
        <taxon>Pseudomonadota</taxon>
        <taxon>Alphaproteobacteria</taxon>
        <taxon>Rhodobacterales</taxon>
        <taxon>Paracoccaceae</taxon>
        <taxon>Planktotalea</taxon>
    </lineage>
</organism>
<gene>
    <name evidence="1" type="ORF">PFRI_01480</name>
</gene>
<dbReference type="AlphaFoldDB" id="A0A1L9P282"/>
<proteinExistence type="predicted"/>
<dbReference type="STRING" id="696762.PFRI_01480"/>
<evidence type="ECO:0000313" key="2">
    <source>
        <dbReference type="Proteomes" id="UP000184514"/>
    </source>
</evidence>
<sequence length="54" mass="6215">MIAFIETMKTRARKAAQYHATVSELKRLSIHDALDLDIYHRDIPEIARKAVYGS</sequence>
<keyword evidence="2" id="KW-1185">Reference proteome</keyword>
<accession>A0A1L9P282</accession>
<dbReference type="EMBL" id="MLCB01000010">
    <property type="protein sequence ID" value="OJI95635.1"/>
    <property type="molecule type" value="Genomic_DNA"/>
</dbReference>
<dbReference type="Proteomes" id="UP000184514">
    <property type="component" value="Unassembled WGS sequence"/>
</dbReference>
<dbReference type="RefSeq" id="WP_170124830.1">
    <property type="nucleotide sequence ID" value="NZ_MLCB01000010.1"/>
</dbReference>
<evidence type="ECO:0008006" key="3">
    <source>
        <dbReference type="Google" id="ProtNLM"/>
    </source>
</evidence>
<reference evidence="1 2" key="1">
    <citation type="submission" date="2016-10" db="EMBL/GenBank/DDBJ databases">
        <title>Genome sequence of Planktotalea frisia SH6-1.</title>
        <authorList>
            <person name="Poehlein A."/>
            <person name="Bakenhus I."/>
            <person name="Voget S."/>
            <person name="Brinkhoff T."/>
            <person name="Simon M."/>
        </authorList>
    </citation>
    <scope>NUCLEOTIDE SEQUENCE [LARGE SCALE GENOMIC DNA]</scope>
    <source>
        <strain evidence="1 2">SH6-1</strain>
    </source>
</reference>
<name>A0A1L9P282_9RHOB</name>